<feature type="domain" description="Alpha/beta hydrolase fold-3" evidence="2">
    <location>
        <begin position="68"/>
        <end position="176"/>
    </location>
</feature>
<evidence type="ECO:0000313" key="4">
    <source>
        <dbReference type="Proteomes" id="UP000243978"/>
    </source>
</evidence>
<reference evidence="3 4" key="1">
    <citation type="submission" date="2018-04" db="EMBL/GenBank/DDBJ databases">
        <title>Genomic Encyclopedia of Archaeal and Bacterial Type Strains, Phase II (KMG-II): from individual species to whole genera.</title>
        <authorList>
            <person name="Goeker M."/>
        </authorList>
    </citation>
    <scope>NUCLEOTIDE SEQUENCE [LARGE SCALE GENOMIC DNA]</scope>
    <source>
        <strain evidence="3 4">DSM 100977</strain>
    </source>
</reference>
<dbReference type="Proteomes" id="UP000243978">
    <property type="component" value="Unassembled WGS sequence"/>
</dbReference>
<dbReference type="Pfam" id="PF07859">
    <property type="entry name" value="Abhydrolase_3"/>
    <property type="match status" value="1"/>
</dbReference>
<comment type="caution">
    <text evidence="3">The sequence shown here is derived from an EMBL/GenBank/DDBJ whole genome shotgun (WGS) entry which is preliminary data.</text>
</comment>
<accession>A0A2T6BEA1</accession>
<dbReference type="RefSeq" id="WP_107846731.1">
    <property type="nucleotide sequence ID" value="NZ_QBKS01000002.1"/>
</dbReference>
<dbReference type="GO" id="GO:0016787">
    <property type="term" value="F:hydrolase activity"/>
    <property type="evidence" value="ECO:0007669"/>
    <property type="project" value="UniProtKB-KW"/>
</dbReference>
<dbReference type="Gene3D" id="3.40.50.1820">
    <property type="entry name" value="alpha/beta hydrolase"/>
    <property type="match status" value="1"/>
</dbReference>
<dbReference type="InterPro" id="IPR013094">
    <property type="entry name" value="AB_hydrolase_3"/>
</dbReference>
<keyword evidence="1" id="KW-0378">Hydrolase</keyword>
<sequence>MSKTQEEIDLAYENGRFIPGAQAYADGWEAASVAFRARVGGEYDVSYGAHPREAYDLIAPDTISKGLFVFVHGGYWISRHKDDWTCYGEGAHQAGWTIAHLGYPLAPEVRISDIADSIARGIAAVAAKVDGPIVLAGHSAGGHLVARMAMPGVLPEDVLARVQHVLSISPVSDLRPLLELTMNENLRLDPEEAERESPALAPAPQTPVSVIVGAQERPVFLDQARWLAEAWDAPHIVLPGRHHFDVIDDLRDAQSPMLKTAFGH</sequence>
<dbReference type="InterPro" id="IPR050300">
    <property type="entry name" value="GDXG_lipolytic_enzyme"/>
</dbReference>
<dbReference type="PANTHER" id="PTHR48081">
    <property type="entry name" value="AB HYDROLASE SUPERFAMILY PROTEIN C4A8.06C"/>
    <property type="match status" value="1"/>
</dbReference>
<organism evidence="3 4">
    <name type="scientific">Litoreibacter ponti</name>
    <dbReference type="NCBI Taxonomy" id="1510457"/>
    <lineage>
        <taxon>Bacteria</taxon>
        <taxon>Pseudomonadati</taxon>
        <taxon>Pseudomonadota</taxon>
        <taxon>Alphaproteobacteria</taxon>
        <taxon>Rhodobacterales</taxon>
        <taxon>Roseobacteraceae</taxon>
        <taxon>Litoreibacter</taxon>
    </lineage>
</organism>
<name>A0A2T6BEA1_9RHOB</name>
<dbReference type="SUPFAM" id="SSF53474">
    <property type="entry name" value="alpha/beta-Hydrolases"/>
    <property type="match status" value="1"/>
</dbReference>
<dbReference type="PANTHER" id="PTHR48081:SF33">
    <property type="entry name" value="KYNURENINE FORMAMIDASE"/>
    <property type="match status" value="1"/>
</dbReference>
<proteinExistence type="predicted"/>
<dbReference type="OrthoDB" id="9771666at2"/>
<gene>
    <name evidence="3" type="ORF">C8N43_3206</name>
</gene>
<evidence type="ECO:0000259" key="2">
    <source>
        <dbReference type="Pfam" id="PF07859"/>
    </source>
</evidence>
<dbReference type="EMBL" id="QBKS01000002">
    <property type="protein sequence ID" value="PTX54392.1"/>
    <property type="molecule type" value="Genomic_DNA"/>
</dbReference>
<dbReference type="AlphaFoldDB" id="A0A2T6BEA1"/>
<protein>
    <submittedName>
        <fullName evidence="3">Acetyl esterase/lipase</fullName>
    </submittedName>
</protein>
<keyword evidence="4" id="KW-1185">Reference proteome</keyword>
<dbReference type="InterPro" id="IPR029058">
    <property type="entry name" value="AB_hydrolase_fold"/>
</dbReference>
<evidence type="ECO:0000256" key="1">
    <source>
        <dbReference type="ARBA" id="ARBA00022801"/>
    </source>
</evidence>
<evidence type="ECO:0000313" key="3">
    <source>
        <dbReference type="EMBL" id="PTX54392.1"/>
    </source>
</evidence>